<name>A0A6J4LKW0_9ACTN</name>
<reference evidence="1" key="1">
    <citation type="submission" date="2020-02" db="EMBL/GenBank/DDBJ databases">
        <authorList>
            <person name="Meier V. D."/>
        </authorList>
    </citation>
    <scope>NUCLEOTIDE SEQUENCE</scope>
    <source>
        <strain evidence="1">AVDCRST_MAG29</strain>
    </source>
</reference>
<proteinExistence type="predicted"/>
<sequence length="101" mass="11204">MKDLLDRVRSAMAGRWFPATPDPFRTLELQARLSRLGSEMNHLSCEQGARFAMGHHARALSRAYDETLVEACALIGVEVSLESGVDRLMAEGTLVQAGWSW</sequence>
<gene>
    <name evidence="1" type="ORF">AVDCRST_MAG29-1244</name>
</gene>
<evidence type="ECO:0000313" key="1">
    <source>
        <dbReference type="EMBL" id="CAA9334677.1"/>
    </source>
</evidence>
<protein>
    <submittedName>
        <fullName evidence="1">Uncharacterized protein</fullName>
    </submittedName>
</protein>
<accession>A0A6J4LKW0</accession>
<dbReference type="AlphaFoldDB" id="A0A6J4LKW0"/>
<dbReference type="EMBL" id="CADCUG010000068">
    <property type="protein sequence ID" value="CAA9334677.1"/>
    <property type="molecule type" value="Genomic_DNA"/>
</dbReference>
<organism evidence="1">
    <name type="scientific">uncultured Nocardioidaceae bacterium</name>
    <dbReference type="NCBI Taxonomy" id="253824"/>
    <lineage>
        <taxon>Bacteria</taxon>
        <taxon>Bacillati</taxon>
        <taxon>Actinomycetota</taxon>
        <taxon>Actinomycetes</taxon>
        <taxon>Propionibacteriales</taxon>
        <taxon>Nocardioidaceae</taxon>
        <taxon>environmental samples</taxon>
    </lineage>
</organism>